<feature type="region of interest" description="Disordered" evidence="8">
    <location>
        <begin position="1"/>
        <end position="34"/>
    </location>
</feature>
<feature type="domain" description="C2H2-type" evidence="9">
    <location>
        <begin position="63"/>
        <end position="90"/>
    </location>
</feature>
<dbReference type="InterPro" id="IPR013087">
    <property type="entry name" value="Znf_C2H2_type"/>
</dbReference>
<dbReference type="PANTHER" id="PTHR10032">
    <property type="entry name" value="ZINC FINGER PROTEIN WITH KRAB AND SCAN DOMAINS"/>
    <property type="match status" value="1"/>
</dbReference>
<evidence type="ECO:0000256" key="5">
    <source>
        <dbReference type="ARBA" id="ARBA00022833"/>
    </source>
</evidence>
<evidence type="ECO:0000256" key="2">
    <source>
        <dbReference type="ARBA" id="ARBA00022723"/>
    </source>
</evidence>
<name>A0A7R9CLC9_TIMPO</name>
<evidence type="ECO:0000259" key="9">
    <source>
        <dbReference type="PROSITE" id="PS50157"/>
    </source>
</evidence>
<keyword evidence="6" id="KW-0539">Nucleus</keyword>
<keyword evidence="3" id="KW-0677">Repeat</keyword>
<evidence type="ECO:0000256" key="1">
    <source>
        <dbReference type="ARBA" id="ARBA00004123"/>
    </source>
</evidence>
<accession>A0A7R9CLC9</accession>
<sequence length="180" mass="20289">MKISNTSNHFDIDYDKSQDSFDDDDTGKDPDWMKTPRFSILQNSKVKDLMPAVSAGPDDPSRFSCRVCSKSFNRQGLLNRHMWSHSDVKHYLCTFCGKGFNDTSDLKNHTRTHTGERPYNCNLARRLSPYVPILSSTASRSIVCCTSTLTRNKDITSSSQTPTLPTCCCTCAYEAQHNTI</sequence>
<dbReference type="GO" id="GO:0005634">
    <property type="term" value="C:nucleus"/>
    <property type="evidence" value="ECO:0007669"/>
    <property type="project" value="UniProtKB-SubCell"/>
</dbReference>
<protein>
    <recommendedName>
        <fullName evidence="9">C2H2-type domain-containing protein</fullName>
    </recommendedName>
</protein>
<gene>
    <name evidence="10" type="ORF">TPSB3V08_LOCUS1804</name>
</gene>
<dbReference type="PROSITE" id="PS00028">
    <property type="entry name" value="ZINC_FINGER_C2H2_1"/>
    <property type="match status" value="2"/>
</dbReference>
<dbReference type="FunFam" id="3.30.160.60:FF:001498">
    <property type="entry name" value="Zinc finger protein 404"/>
    <property type="match status" value="1"/>
</dbReference>
<proteinExistence type="predicted"/>
<feature type="compositionally biased region" description="Basic and acidic residues" evidence="8">
    <location>
        <begin position="10"/>
        <end position="19"/>
    </location>
</feature>
<dbReference type="GO" id="GO:0000978">
    <property type="term" value="F:RNA polymerase II cis-regulatory region sequence-specific DNA binding"/>
    <property type="evidence" value="ECO:0007669"/>
    <property type="project" value="TreeGrafter"/>
</dbReference>
<comment type="subcellular location">
    <subcellularLocation>
        <location evidence="1">Nucleus</location>
    </subcellularLocation>
</comment>
<evidence type="ECO:0000313" key="10">
    <source>
        <dbReference type="EMBL" id="CAD7398670.1"/>
    </source>
</evidence>
<dbReference type="GO" id="GO:0000981">
    <property type="term" value="F:DNA-binding transcription factor activity, RNA polymerase II-specific"/>
    <property type="evidence" value="ECO:0007669"/>
    <property type="project" value="TreeGrafter"/>
</dbReference>
<keyword evidence="5" id="KW-0862">Zinc</keyword>
<dbReference type="SUPFAM" id="SSF57667">
    <property type="entry name" value="beta-beta-alpha zinc fingers"/>
    <property type="match status" value="1"/>
</dbReference>
<keyword evidence="2" id="KW-0479">Metal-binding</keyword>
<dbReference type="AlphaFoldDB" id="A0A7R9CLC9"/>
<dbReference type="Gene3D" id="3.30.160.60">
    <property type="entry name" value="Classic Zinc Finger"/>
    <property type="match status" value="2"/>
</dbReference>
<reference evidence="10" key="1">
    <citation type="submission" date="2020-11" db="EMBL/GenBank/DDBJ databases">
        <authorList>
            <person name="Tran Van P."/>
        </authorList>
    </citation>
    <scope>NUCLEOTIDE SEQUENCE</scope>
</reference>
<dbReference type="InterPro" id="IPR036236">
    <property type="entry name" value="Znf_C2H2_sf"/>
</dbReference>
<evidence type="ECO:0000256" key="3">
    <source>
        <dbReference type="ARBA" id="ARBA00022737"/>
    </source>
</evidence>
<evidence type="ECO:0000256" key="7">
    <source>
        <dbReference type="PROSITE-ProRule" id="PRU00042"/>
    </source>
</evidence>
<dbReference type="SMART" id="SM00355">
    <property type="entry name" value="ZnF_C2H2"/>
    <property type="match status" value="2"/>
</dbReference>
<dbReference type="GO" id="GO:0009913">
    <property type="term" value="P:epidermal cell differentiation"/>
    <property type="evidence" value="ECO:0007669"/>
    <property type="project" value="TreeGrafter"/>
</dbReference>
<dbReference type="GO" id="GO:0008270">
    <property type="term" value="F:zinc ion binding"/>
    <property type="evidence" value="ECO:0007669"/>
    <property type="project" value="UniProtKB-KW"/>
</dbReference>
<dbReference type="FunFam" id="3.30.160.60:FF:000145">
    <property type="entry name" value="Zinc finger protein 574"/>
    <property type="match status" value="1"/>
</dbReference>
<dbReference type="EMBL" id="OD000653">
    <property type="protein sequence ID" value="CAD7398670.1"/>
    <property type="molecule type" value="Genomic_DNA"/>
</dbReference>
<dbReference type="Pfam" id="PF13894">
    <property type="entry name" value="zf-C2H2_4"/>
    <property type="match status" value="1"/>
</dbReference>
<organism evidence="10">
    <name type="scientific">Timema poppense</name>
    <name type="common">Walking stick</name>
    <dbReference type="NCBI Taxonomy" id="170557"/>
    <lineage>
        <taxon>Eukaryota</taxon>
        <taxon>Metazoa</taxon>
        <taxon>Ecdysozoa</taxon>
        <taxon>Arthropoda</taxon>
        <taxon>Hexapoda</taxon>
        <taxon>Insecta</taxon>
        <taxon>Pterygota</taxon>
        <taxon>Neoptera</taxon>
        <taxon>Polyneoptera</taxon>
        <taxon>Phasmatodea</taxon>
        <taxon>Timematodea</taxon>
        <taxon>Timematoidea</taxon>
        <taxon>Timematidae</taxon>
        <taxon>Timema</taxon>
    </lineage>
</organism>
<dbReference type="PROSITE" id="PS50157">
    <property type="entry name" value="ZINC_FINGER_C2H2_2"/>
    <property type="match status" value="2"/>
</dbReference>
<dbReference type="PANTHER" id="PTHR10032:SF271">
    <property type="entry name" value="RH12261P-RELATED"/>
    <property type="match status" value="1"/>
</dbReference>
<dbReference type="InterPro" id="IPR027756">
    <property type="entry name" value="Ovo-like"/>
</dbReference>
<keyword evidence="4 7" id="KW-0863">Zinc-finger</keyword>
<feature type="domain" description="C2H2-type" evidence="9">
    <location>
        <begin position="91"/>
        <end position="118"/>
    </location>
</feature>
<evidence type="ECO:0000256" key="4">
    <source>
        <dbReference type="ARBA" id="ARBA00022771"/>
    </source>
</evidence>
<evidence type="ECO:0000256" key="6">
    <source>
        <dbReference type="ARBA" id="ARBA00023242"/>
    </source>
</evidence>
<dbReference type="Pfam" id="PF00096">
    <property type="entry name" value="zf-C2H2"/>
    <property type="match status" value="1"/>
</dbReference>
<evidence type="ECO:0000256" key="8">
    <source>
        <dbReference type="SAM" id="MobiDB-lite"/>
    </source>
</evidence>